<reference evidence="1 2" key="1">
    <citation type="journal article" date="2005" name="Nature">
        <title>The map-based sequence of the rice genome.</title>
        <authorList>
            <consortium name="International rice genome sequencing project (IRGSP)"/>
            <person name="Matsumoto T."/>
            <person name="Wu J."/>
            <person name="Kanamori H."/>
            <person name="Katayose Y."/>
            <person name="Fujisawa M."/>
            <person name="Namiki N."/>
            <person name="Mizuno H."/>
            <person name="Yamamoto K."/>
            <person name="Antonio B.A."/>
            <person name="Baba T."/>
            <person name="Sakata K."/>
            <person name="Nagamura Y."/>
            <person name="Aoki H."/>
            <person name="Arikawa K."/>
            <person name="Arita K."/>
            <person name="Bito T."/>
            <person name="Chiden Y."/>
            <person name="Fujitsuka N."/>
            <person name="Fukunaka R."/>
            <person name="Hamada M."/>
            <person name="Harada C."/>
            <person name="Hayashi A."/>
            <person name="Hijishita S."/>
            <person name="Honda M."/>
            <person name="Hosokawa S."/>
            <person name="Ichikawa Y."/>
            <person name="Idonuma A."/>
            <person name="Iijima M."/>
            <person name="Ikeda M."/>
            <person name="Ikeno M."/>
            <person name="Ito K."/>
            <person name="Ito S."/>
            <person name="Ito T."/>
            <person name="Ito Y."/>
            <person name="Ito Y."/>
            <person name="Iwabuchi A."/>
            <person name="Kamiya K."/>
            <person name="Karasawa W."/>
            <person name="Kurita K."/>
            <person name="Katagiri S."/>
            <person name="Kikuta A."/>
            <person name="Kobayashi H."/>
            <person name="Kobayashi N."/>
            <person name="Machita K."/>
            <person name="Maehara T."/>
            <person name="Masukawa M."/>
            <person name="Mizubayashi T."/>
            <person name="Mukai Y."/>
            <person name="Nagasaki H."/>
            <person name="Nagata Y."/>
            <person name="Naito S."/>
            <person name="Nakashima M."/>
            <person name="Nakama Y."/>
            <person name="Nakamichi Y."/>
            <person name="Nakamura M."/>
            <person name="Meguro A."/>
            <person name="Negishi M."/>
            <person name="Ohta I."/>
            <person name="Ohta T."/>
            <person name="Okamoto M."/>
            <person name="Ono N."/>
            <person name="Saji S."/>
            <person name="Sakaguchi M."/>
            <person name="Sakai K."/>
            <person name="Shibata M."/>
            <person name="Shimokawa T."/>
            <person name="Song J."/>
            <person name="Takazaki Y."/>
            <person name="Terasawa K."/>
            <person name="Tsugane M."/>
            <person name="Tsuji K."/>
            <person name="Ueda S."/>
            <person name="Waki K."/>
            <person name="Yamagata H."/>
            <person name="Yamamoto M."/>
            <person name="Yamamoto S."/>
            <person name="Yamane H."/>
            <person name="Yoshiki S."/>
            <person name="Yoshihara R."/>
            <person name="Yukawa K."/>
            <person name="Zhong H."/>
            <person name="Yano M."/>
            <person name="Yuan Q."/>
            <person name="Ouyang S."/>
            <person name="Liu J."/>
            <person name="Jones K.M."/>
            <person name="Gansberger K."/>
            <person name="Moffat K."/>
            <person name="Hill J."/>
            <person name="Bera J."/>
            <person name="Fadrosh D."/>
            <person name="Jin S."/>
            <person name="Johri S."/>
            <person name="Kim M."/>
            <person name="Overton L."/>
            <person name="Reardon M."/>
            <person name="Tsitrin T."/>
            <person name="Vuong H."/>
            <person name="Weaver B."/>
            <person name="Ciecko A."/>
            <person name="Tallon L."/>
            <person name="Jackson J."/>
            <person name="Pai G."/>
            <person name="Aken S.V."/>
            <person name="Utterback T."/>
            <person name="Reidmuller S."/>
            <person name="Feldblyum T."/>
            <person name="Hsiao J."/>
            <person name="Zismann V."/>
            <person name="Iobst S."/>
            <person name="de Vazeille A.R."/>
            <person name="Buell C.R."/>
            <person name="Ying K."/>
            <person name="Li Y."/>
            <person name="Lu T."/>
            <person name="Huang Y."/>
            <person name="Zhao Q."/>
            <person name="Feng Q."/>
            <person name="Zhang L."/>
            <person name="Zhu J."/>
            <person name="Weng Q."/>
            <person name="Mu J."/>
            <person name="Lu Y."/>
            <person name="Fan D."/>
            <person name="Liu Y."/>
            <person name="Guan J."/>
            <person name="Zhang Y."/>
            <person name="Yu S."/>
            <person name="Liu X."/>
            <person name="Zhang Y."/>
            <person name="Hong G."/>
            <person name="Han B."/>
            <person name="Choisne N."/>
            <person name="Demange N."/>
            <person name="Orjeda G."/>
            <person name="Samain S."/>
            <person name="Cattolico L."/>
            <person name="Pelletier E."/>
            <person name="Couloux A."/>
            <person name="Segurens B."/>
            <person name="Wincker P."/>
            <person name="D'Hont A."/>
            <person name="Scarpelli C."/>
            <person name="Weissenbach J."/>
            <person name="Salanoubat M."/>
            <person name="Quetier F."/>
            <person name="Yu Y."/>
            <person name="Kim H.R."/>
            <person name="Rambo T."/>
            <person name="Currie J."/>
            <person name="Collura K."/>
            <person name="Luo M."/>
            <person name="Yang T."/>
            <person name="Ammiraju J.S.S."/>
            <person name="Engler F."/>
            <person name="Soderlund C."/>
            <person name="Wing R.A."/>
            <person name="Palmer L.E."/>
            <person name="de la Bastide M."/>
            <person name="Spiegel L."/>
            <person name="Nascimento L."/>
            <person name="Zutavern T."/>
            <person name="O'Shaughnessy A."/>
            <person name="Dike S."/>
            <person name="Dedhia N."/>
            <person name="Preston R."/>
            <person name="Balija V."/>
            <person name="McCombie W.R."/>
            <person name="Chow T."/>
            <person name="Chen H."/>
            <person name="Chung M."/>
            <person name="Chen C."/>
            <person name="Shaw J."/>
            <person name="Wu H."/>
            <person name="Hsiao K."/>
            <person name="Chao Y."/>
            <person name="Chu M."/>
            <person name="Cheng C."/>
            <person name="Hour A."/>
            <person name="Lee P."/>
            <person name="Lin S."/>
            <person name="Lin Y."/>
            <person name="Liou J."/>
            <person name="Liu S."/>
            <person name="Hsing Y."/>
            <person name="Raghuvanshi S."/>
            <person name="Mohanty A."/>
            <person name="Bharti A.K."/>
            <person name="Gaur A."/>
            <person name="Gupta V."/>
            <person name="Kumar D."/>
            <person name="Ravi V."/>
            <person name="Vij S."/>
            <person name="Kapur A."/>
            <person name="Khurana P."/>
            <person name="Khurana P."/>
            <person name="Khurana J.P."/>
            <person name="Tyagi A.K."/>
            <person name="Gaikwad K."/>
            <person name="Singh A."/>
            <person name="Dalal V."/>
            <person name="Srivastava S."/>
            <person name="Dixit A."/>
            <person name="Pal A.K."/>
            <person name="Ghazi I.A."/>
            <person name="Yadav M."/>
            <person name="Pandit A."/>
            <person name="Bhargava A."/>
            <person name="Sureshbabu K."/>
            <person name="Batra K."/>
            <person name="Sharma T.R."/>
            <person name="Mohapatra T."/>
            <person name="Singh N.K."/>
            <person name="Messing J."/>
            <person name="Nelson A.B."/>
            <person name="Fuks G."/>
            <person name="Kavchok S."/>
            <person name="Keizer G."/>
            <person name="Linton E."/>
            <person name="Llaca V."/>
            <person name="Song R."/>
            <person name="Tanyolac B."/>
            <person name="Young S."/>
            <person name="Ho-Il K."/>
            <person name="Hahn J.H."/>
            <person name="Sangsakoo G."/>
            <person name="Vanavichit A."/>
            <person name="de Mattos Luiz.A.T."/>
            <person name="Zimmer P.D."/>
            <person name="Malone G."/>
            <person name="Dellagostin O."/>
            <person name="de Oliveira A.C."/>
            <person name="Bevan M."/>
            <person name="Bancroft I."/>
            <person name="Minx P."/>
            <person name="Cordum H."/>
            <person name="Wilson R."/>
            <person name="Cheng Z."/>
            <person name="Jin W."/>
            <person name="Jiang J."/>
            <person name="Leong S.A."/>
            <person name="Iwama H."/>
            <person name="Gojobori T."/>
            <person name="Itoh T."/>
            <person name="Niimura Y."/>
            <person name="Fujii Y."/>
            <person name="Habara T."/>
            <person name="Sakai H."/>
            <person name="Sato Y."/>
            <person name="Wilson G."/>
            <person name="Kumar K."/>
            <person name="McCouch S."/>
            <person name="Juretic N."/>
            <person name="Hoen D."/>
            <person name="Wright S."/>
            <person name="Bruskiewich R."/>
            <person name="Bureau T."/>
            <person name="Miyao A."/>
            <person name="Hirochika H."/>
            <person name="Nishikawa T."/>
            <person name="Kadowaki K."/>
            <person name="Sugiura M."/>
            <person name="Burr B."/>
            <person name="Sasaki T."/>
        </authorList>
    </citation>
    <scope>NUCLEOTIDE SEQUENCE [LARGE SCALE GENOMIC DNA]</scope>
    <source>
        <strain evidence="2">cv. Nipponbare</strain>
    </source>
</reference>
<name>Q0JR56_ORYSJ</name>
<dbReference type="PANTHER" id="PTHR18934">
    <property type="entry name" value="ATP-DEPENDENT RNA HELICASE"/>
    <property type="match status" value="1"/>
</dbReference>
<organism evidence="1 2">
    <name type="scientific">Oryza sativa subsp. japonica</name>
    <name type="common">Rice</name>
    <dbReference type="NCBI Taxonomy" id="39947"/>
    <lineage>
        <taxon>Eukaryota</taxon>
        <taxon>Viridiplantae</taxon>
        <taxon>Streptophyta</taxon>
        <taxon>Embryophyta</taxon>
        <taxon>Tracheophyta</taxon>
        <taxon>Spermatophyta</taxon>
        <taxon>Magnoliopsida</taxon>
        <taxon>Liliopsida</taxon>
        <taxon>Poales</taxon>
        <taxon>Poaceae</taxon>
        <taxon>BOP clade</taxon>
        <taxon>Oryzoideae</taxon>
        <taxon>Oryzeae</taxon>
        <taxon>Oryzinae</taxon>
        <taxon>Oryza</taxon>
        <taxon>Oryza sativa</taxon>
    </lineage>
</organism>
<protein>
    <submittedName>
        <fullName evidence="1">Os01g0118100 protein</fullName>
    </submittedName>
</protein>
<dbReference type="InterPro" id="IPR027417">
    <property type="entry name" value="P-loop_NTPase"/>
</dbReference>
<gene>
    <name evidence="1" type="ordered locus">Os01g0118100</name>
</gene>
<dbReference type="EMBL" id="AP008207">
    <property type="protein sequence ID" value="BAF03772.2"/>
    <property type="molecule type" value="Genomic_DNA"/>
</dbReference>
<dbReference type="AlphaFoldDB" id="Q0JR56"/>
<sequence>RRGRAGRVQPGECYHLYPQCVYEAFADYQLPELLRTPLQSLCLQIKSLRLGSISEFLSRALQSPESLSVLDFRINHKPQKSILCLGMT</sequence>
<evidence type="ECO:0000313" key="2">
    <source>
        <dbReference type="Proteomes" id="UP000000763"/>
    </source>
</evidence>
<feature type="non-terminal residue" evidence="1">
    <location>
        <position position="1"/>
    </location>
</feature>
<evidence type="ECO:0000313" key="1">
    <source>
        <dbReference type="EMBL" id="BAF03772.2"/>
    </source>
</evidence>
<dbReference type="KEGG" id="dosa:Os01g0118100"/>
<dbReference type="SUPFAM" id="SSF52540">
    <property type="entry name" value="P-loop containing nucleoside triphosphate hydrolases"/>
    <property type="match status" value="1"/>
</dbReference>
<dbReference type="Proteomes" id="UP000000763">
    <property type="component" value="Chromosome 1"/>
</dbReference>
<dbReference type="Gene3D" id="3.40.50.300">
    <property type="entry name" value="P-loop containing nucleotide triphosphate hydrolases"/>
    <property type="match status" value="1"/>
</dbReference>
<dbReference type="PANTHER" id="PTHR18934:SF229">
    <property type="entry name" value="DEXH-BOX ATP-DEPENDENT RNA HELICASE DEXH3"/>
    <property type="match status" value="1"/>
</dbReference>
<accession>Q0JR56</accession>
<proteinExistence type="predicted"/>
<reference evidence="2" key="2">
    <citation type="journal article" date="2008" name="Nucleic Acids Res.">
        <title>The rice annotation project database (RAP-DB): 2008 update.</title>
        <authorList>
            <consortium name="The rice annotation project (RAP)"/>
        </authorList>
    </citation>
    <scope>GENOME REANNOTATION</scope>
    <source>
        <strain evidence="2">cv. Nipponbare</strain>
    </source>
</reference>